<proteinExistence type="predicted"/>
<comment type="caution">
    <text evidence="1">The sequence shown here is derived from an EMBL/GenBank/DDBJ whole genome shotgun (WGS) entry which is preliminary data.</text>
</comment>
<reference evidence="1" key="2">
    <citation type="submission" date="2007-10" db="EMBL/GenBank/DDBJ databases">
        <authorList>
            <person name="Myers G.S."/>
        </authorList>
    </citation>
    <scope>NUCLEOTIDE SEQUENCE [LARGE SCALE GENOMIC DNA]</scope>
</reference>
<reference evidence="1" key="1">
    <citation type="submission" date="2006-04" db="EMBL/GenBank/DDBJ databases">
        <authorList>
            <person name="Seshadri R."/>
            <person name="Federici B.A."/>
        </authorList>
    </citation>
    <scope>NUCLEOTIDE SEQUENCE [LARGE SCALE GENOMIC DNA]</scope>
</reference>
<gene>
    <name evidence="1" type="ORF">RICGR_0296</name>
</gene>
<keyword evidence="2" id="KW-1185">Reference proteome</keyword>
<dbReference type="AlphaFoldDB" id="A8PKC4"/>
<organism evidence="1 2">
    <name type="scientific">Rickettsiella grylli</name>
    <dbReference type="NCBI Taxonomy" id="59196"/>
    <lineage>
        <taxon>Bacteria</taxon>
        <taxon>Pseudomonadati</taxon>
        <taxon>Pseudomonadota</taxon>
        <taxon>Gammaproteobacteria</taxon>
        <taxon>Legionellales</taxon>
        <taxon>Coxiellaceae</taxon>
        <taxon>Rickettsiella</taxon>
    </lineage>
</organism>
<evidence type="ECO:0000313" key="1">
    <source>
        <dbReference type="EMBL" id="EDP46140.1"/>
    </source>
</evidence>
<evidence type="ECO:0000313" key="2">
    <source>
        <dbReference type="Proteomes" id="UP000054075"/>
    </source>
</evidence>
<accession>A8PKC4</accession>
<name>A8PKC4_9COXI</name>
<protein>
    <submittedName>
        <fullName evidence="1">Uncharacterized protein</fullName>
    </submittedName>
</protein>
<sequence length="44" mass="5440">MIIVETQPPKKKQIFNASRRLNSLKKQIFFNIELFYYYLKLEMD</sequence>
<dbReference type="EMBL" id="AAQJ02000001">
    <property type="protein sequence ID" value="EDP46140.1"/>
    <property type="molecule type" value="Genomic_DNA"/>
</dbReference>
<dbReference type="Proteomes" id="UP000054075">
    <property type="component" value="Unassembled WGS sequence"/>
</dbReference>